<dbReference type="KEGG" id="fra:Francci3_3357"/>
<evidence type="ECO:0000256" key="1">
    <source>
        <dbReference type="ARBA" id="ARBA00022691"/>
    </source>
</evidence>
<dbReference type="CDD" id="cd01335">
    <property type="entry name" value="Radical_SAM"/>
    <property type="match status" value="1"/>
</dbReference>
<evidence type="ECO:0000256" key="3">
    <source>
        <dbReference type="ARBA" id="ARBA00023004"/>
    </source>
</evidence>
<dbReference type="GO" id="GO:0003824">
    <property type="term" value="F:catalytic activity"/>
    <property type="evidence" value="ECO:0007669"/>
    <property type="project" value="InterPro"/>
</dbReference>
<keyword evidence="7" id="KW-1185">Reference proteome</keyword>
<sequence>MMPERISPDPRWLQEKKWWTFRSPLATVPKEKDVLRVDRRGGAMTRSANDTGAKNDVGADVAGGIAIWDRFPPTQRMVINYTLTCNLACDHCIVESNPTRRERLTLDEVRSVLEQGQRTGKRHVTFSGGEVFLYPQVMCQAIAHGVRLGYVVDVESNAFWARNPAQAEARLRPFVEAGIHGLSLSADVHHMRYFPVERPINAARAARASGLATEIQFCTSADEQADEQIRAALIAAGEPFVVLELLDRGRAREMHRIWRGRPVTELPDCDDLTTTVHATGDAYACCQLDIGVDDMKRTPVFLGPVRGPGSDPAEQARRERLVHAFHDPQSPAYFRTMVAEDPQFQDLADARFTNICDFCLRALSDPARVAALERVLARAGRTAC</sequence>
<evidence type="ECO:0000259" key="5">
    <source>
        <dbReference type="PROSITE" id="PS51918"/>
    </source>
</evidence>
<dbReference type="PROSITE" id="PS51918">
    <property type="entry name" value="RADICAL_SAM"/>
    <property type="match status" value="1"/>
</dbReference>
<keyword evidence="4" id="KW-0411">Iron-sulfur</keyword>
<dbReference type="OrthoDB" id="9782387at2"/>
<dbReference type="InterPro" id="IPR050377">
    <property type="entry name" value="Radical_SAM_PqqE_MftC-like"/>
</dbReference>
<name>Q2J7N0_FRACC</name>
<dbReference type="InterPro" id="IPR058240">
    <property type="entry name" value="rSAM_sf"/>
</dbReference>
<dbReference type="Pfam" id="PF04055">
    <property type="entry name" value="Radical_SAM"/>
    <property type="match status" value="1"/>
</dbReference>
<dbReference type="Gene3D" id="3.20.20.70">
    <property type="entry name" value="Aldolase class I"/>
    <property type="match status" value="1"/>
</dbReference>
<dbReference type="InterPro" id="IPR007197">
    <property type="entry name" value="rSAM"/>
</dbReference>
<dbReference type="GO" id="GO:0051536">
    <property type="term" value="F:iron-sulfur cluster binding"/>
    <property type="evidence" value="ECO:0007669"/>
    <property type="project" value="UniProtKB-KW"/>
</dbReference>
<dbReference type="eggNOG" id="COG0535">
    <property type="taxonomic scope" value="Bacteria"/>
</dbReference>
<protein>
    <submittedName>
        <fullName evidence="6">Radical SAM</fullName>
    </submittedName>
</protein>
<gene>
    <name evidence="6" type="ordered locus">Francci3_3357</name>
</gene>
<keyword evidence="2" id="KW-0479">Metal-binding</keyword>
<dbReference type="SFLD" id="SFLDS00029">
    <property type="entry name" value="Radical_SAM"/>
    <property type="match status" value="1"/>
</dbReference>
<dbReference type="GO" id="GO:0046872">
    <property type="term" value="F:metal ion binding"/>
    <property type="evidence" value="ECO:0007669"/>
    <property type="project" value="UniProtKB-KW"/>
</dbReference>
<dbReference type="Proteomes" id="UP000001937">
    <property type="component" value="Chromosome"/>
</dbReference>
<keyword evidence="1" id="KW-0949">S-adenosyl-L-methionine</keyword>
<dbReference type="SUPFAM" id="SSF102114">
    <property type="entry name" value="Radical SAM enzymes"/>
    <property type="match status" value="1"/>
</dbReference>
<dbReference type="PANTHER" id="PTHR11228:SF34">
    <property type="entry name" value="TUNGSTEN-CONTAINING ALDEHYDE FERREDOXIN OXIDOREDUCTASE COFACTOR MODIFYING PROTEIN"/>
    <property type="match status" value="1"/>
</dbReference>
<keyword evidence="3" id="KW-0408">Iron</keyword>
<dbReference type="PhylomeDB" id="Q2J7N0"/>
<dbReference type="STRING" id="106370.Francci3_3357"/>
<evidence type="ECO:0000256" key="2">
    <source>
        <dbReference type="ARBA" id="ARBA00022723"/>
    </source>
</evidence>
<dbReference type="EMBL" id="CP000249">
    <property type="protein sequence ID" value="ABD12712.1"/>
    <property type="molecule type" value="Genomic_DNA"/>
</dbReference>
<evidence type="ECO:0000313" key="7">
    <source>
        <dbReference type="Proteomes" id="UP000001937"/>
    </source>
</evidence>
<dbReference type="InterPro" id="IPR013785">
    <property type="entry name" value="Aldolase_TIM"/>
</dbReference>
<proteinExistence type="predicted"/>
<feature type="domain" description="Radical SAM core" evidence="5">
    <location>
        <begin position="70"/>
        <end position="282"/>
    </location>
</feature>
<reference evidence="6 7" key="1">
    <citation type="journal article" date="2007" name="Genome Res.">
        <title>Genome characteristics of facultatively symbiotic Frankia sp. strains reflect host range and host plant biogeography.</title>
        <authorList>
            <person name="Normand P."/>
            <person name="Lapierre P."/>
            <person name="Tisa L.S."/>
            <person name="Gogarten J.P."/>
            <person name="Alloisio N."/>
            <person name="Bagnarol E."/>
            <person name="Bassi C.A."/>
            <person name="Berry A.M."/>
            <person name="Bickhart D.M."/>
            <person name="Choisne N."/>
            <person name="Couloux A."/>
            <person name="Cournoyer B."/>
            <person name="Cruveiller S."/>
            <person name="Daubin V."/>
            <person name="Demange N."/>
            <person name="Francino M.P."/>
            <person name="Goltsman E."/>
            <person name="Huang Y."/>
            <person name="Kopp O.R."/>
            <person name="Labarre L."/>
            <person name="Lapidus A."/>
            <person name="Lavire C."/>
            <person name="Marechal J."/>
            <person name="Martinez M."/>
            <person name="Mastronunzio J.E."/>
            <person name="Mullin B.C."/>
            <person name="Niemann J."/>
            <person name="Pujic P."/>
            <person name="Rawnsley T."/>
            <person name="Rouy Z."/>
            <person name="Schenowitz C."/>
            <person name="Sellstedt A."/>
            <person name="Tavares F."/>
            <person name="Tomkins J.P."/>
            <person name="Vallenet D."/>
            <person name="Valverde C."/>
            <person name="Wall L.G."/>
            <person name="Wang Y."/>
            <person name="Medigue C."/>
            <person name="Benson D.R."/>
        </authorList>
    </citation>
    <scope>NUCLEOTIDE SEQUENCE [LARGE SCALE GENOMIC DNA]</scope>
    <source>
        <strain evidence="7">DSM 45818 / CECT 9043 / CcI3</strain>
    </source>
</reference>
<accession>Q2J7N0</accession>
<dbReference type="HOGENOM" id="CLU_719149_0_0_11"/>
<dbReference type="PANTHER" id="PTHR11228">
    <property type="entry name" value="RADICAL SAM DOMAIN PROTEIN"/>
    <property type="match status" value="1"/>
</dbReference>
<organism evidence="6 7">
    <name type="scientific">Frankia casuarinae (strain DSM 45818 / CECT 9043 / HFP020203 / CcI3)</name>
    <dbReference type="NCBI Taxonomy" id="106370"/>
    <lineage>
        <taxon>Bacteria</taxon>
        <taxon>Bacillati</taxon>
        <taxon>Actinomycetota</taxon>
        <taxon>Actinomycetes</taxon>
        <taxon>Frankiales</taxon>
        <taxon>Frankiaceae</taxon>
        <taxon>Frankia</taxon>
    </lineage>
</organism>
<evidence type="ECO:0000313" key="6">
    <source>
        <dbReference type="EMBL" id="ABD12712.1"/>
    </source>
</evidence>
<dbReference type="AlphaFoldDB" id="Q2J7N0"/>
<evidence type="ECO:0000256" key="4">
    <source>
        <dbReference type="ARBA" id="ARBA00023014"/>
    </source>
</evidence>